<dbReference type="AlphaFoldDB" id="A0A382YWA1"/>
<organism evidence="1">
    <name type="scientific">marine metagenome</name>
    <dbReference type="NCBI Taxonomy" id="408172"/>
    <lineage>
        <taxon>unclassified sequences</taxon>
        <taxon>metagenomes</taxon>
        <taxon>ecological metagenomes</taxon>
    </lineage>
</organism>
<accession>A0A382YWA1</accession>
<name>A0A382YWA1_9ZZZZ</name>
<proteinExistence type="predicted"/>
<dbReference type="EMBL" id="UINC01179047">
    <property type="protein sequence ID" value="SVD87532.1"/>
    <property type="molecule type" value="Genomic_DNA"/>
</dbReference>
<gene>
    <name evidence="1" type="ORF">METZ01_LOCUS440386</name>
</gene>
<sequence>MPLIVKKIVADRELTNGYEHFEYVYNSKFHINTPNGLHQELLVPEKVRKYNLLLGKKGQLQSPTHHIIETPLFNKKGV</sequence>
<feature type="non-terminal residue" evidence="1">
    <location>
        <position position="78"/>
    </location>
</feature>
<evidence type="ECO:0000313" key="1">
    <source>
        <dbReference type="EMBL" id="SVD87532.1"/>
    </source>
</evidence>
<protein>
    <submittedName>
        <fullName evidence="1">Uncharacterized protein</fullName>
    </submittedName>
</protein>
<reference evidence="1" key="1">
    <citation type="submission" date="2018-05" db="EMBL/GenBank/DDBJ databases">
        <authorList>
            <person name="Lanie J.A."/>
            <person name="Ng W.-L."/>
            <person name="Kazmierczak K.M."/>
            <person name="Andrzejewski T.M."/>
            <person name="Davidsen T.M."/>
            <person name="Wayne K.J."/>
            <person name="Tettelin H."/>
            <person name="Glass J.I."/>
            <person name="Rusch D."/>
            <person name="Podicherti R."/>
            <person name="Tsui H.-C.T."/>
            <person name="Winkler M.E."/>
        </authorList>
    </citation>
    <scope>NUCLEOTIDE SEQUENCE</scope>
</reference>